<comment type="caution">
    <text evidence="1">The sequence shown here is derived from an EMBL/GenBank/DDBJ whole genome shotgun (WGS) entry which is preliminary data.</text>
</comment>
<organism evidence="1 2">
    <name type="scientific">Cellulomonas phragmiteti</name>
    <dbReference type="NCBI Taxonomy" id="478780"/>
    <lineage>
        <taxon>Bacteria</taxon>
        <taxon>Bacillati</taxon>
        <taxon>Actinomycetota</taxon>
        <taxon>Actinomycetes</taxon>
        <taxon>Micrococcales</taxon>
        <taxon>Cellulomonadaceae</taxon>
        <taxon>Cellulomonas</taxon>
    </lineage>
</organism>
<accession>A0ABQ4DQA7</accession>
<name>A0ABQ4DQA7_9CELL</name>
<dbReference type="EMBL" id="BONP01000029">
    <property type="protein sequence ID" value="GIG41547.1"/>
    <property type="molecule type" value="Genomic_DNA"/>
</dbReference>
<gene>
    <name evidence="1" type="ORF">Cph01nite_33090</name>
</gene>
<evidence type="ECO:0000313" key="1">
    <source>
        <dbReference type="EMBL" id="GIG41547.1"/>
    </source>
</evidence>
<keyword evidence="2" id="KW-1185">Reference proteome</keyword>
<evidence type="ECO:0000313" key="2">
    <source>
        <dbReference type="Proteomes" id="UP000614741"/>
    </source>
</evidence>
<protein>
    <submittedName>
        <fullName evidence="1">Uncharacterized protein</fullName>
    </submittedName>
</protein>
<dbReference type="Proteomes" id="UP000614741">
    <property type="component" value="Unassembled WGS sequence"/>
</dbReference>
<reference evidence="1 2" key="1">
    <citation type="submission" date="2021-01" db="EMBL/GenBank/DDBJ databases">
        <title>Whole genome shotgun sequence of Cellulomonas phragmiteti NBRC 110785.</title>
        <authorList>
            <person name="Komaki H."/>
            <person name="Tamura T."/>
        </authorList>
    </citation>
    <scope>NUCLEOTIDE SEQUENCE [LARGE SCALE GENOMIC DNA]</scope>
    <source>
        <strain evidence="1 2">NBRC 110785</strain>
    </source>
</reference>
<proteinExistence type="predicted"/>
<sequence length="66" mass="6832">MRVQVHGDSRLAGFRMTNPVGAGTTVRPAHGLTGMRARVEALGGFVAADVADDTFVLVVSLPVDAP</sequence>